<gene>
    <name evidence="13" type="primary">TMEM63B</name>
</gene>
<accession>A0A8C0RGI7</accession>
<evidence type="ECO:0000259" key="12">
    <source>
        <dbReference type="Pfam" id="PF14703"/>
    </source>
</evidence>
<dbReference type="InterPro" id="IPR027815">
    <property type="entry name" value="CSC1/OSCA1-like_cyt"/>
</dbReference>
<evidence type="ECO:0000256" key="4">
    <source>
        <dbReference type="ARBA" id="ARBA00022692"/>
    </source>
</evidence>
<sequence>MRFSAPIRHHCVPNHGPPSPINLPFFLFTLLFHILSSQPFSHFLHLSAVFPFAPVPFLSLSPPFPRLPSPFLIPPLPERGPRDPLYPHTAARLAGARVAMGWGRARQANPGPSAAWVLTWLLCLPRACRDDEIRDKCGGDAVHYLSFQRHIIGLLVVVGVLSVGIVLPVNFSGDLLENNAYSFGRTTIANLKSGNNLLWLHTSFAFLYLLLTVYSMRRHTSKMRYKEDDLVKRTLFINGISKYAESEKIKKHFEKKAERGKLYFTNLQSKENVPTMINPKPCGHLCCCVVRGCEQVEAIEYYTKLEQKLKEDYKREKEKVNEKPLGMAFVTFHNETITAIILKDFNVCKCQGCTCRGEPRSSSCSESLHISNWTVSYAPDPQNIYWEHLSIRGFIWWLRCLVINVVLFILLFFLTTPAIIITTMDKFNVTKPVEYLNNPIITQFFPTLLLWCFSALLPTIVYYSAFFEAHWTRSGENRTTMHKCYTFLIFMVLLLPSLGLSRWVAEDGMGAGVGGWMDEQGELPLPLHSWGTHVCGGIPRGSWTRRLLPWCSGPFQALTQISPLLFSSLDLFFRWLFDKKFLAEAAIRFECVFLPDNGAFFVNYVIASAFIGNAMDLLRIPGLLMYMIRLCLARSAAERRNVKRHQAYEFQFGAAYAWMMCVFTVVMTYSITCPIIVPFGLMYMLLKHLVDRYNLYYAYLPAKLDKKIHSGAVNQVVAAPILCLFWLLFFSTMRTGFLAPTSMFTFVVLVITIVICLCHVCFGHFKYLSAHNYKIEHTETDAVDPRSNGRPPTAAAVPKSAKYIAQVLQDSEVDGDGDGAPGSSGDEPPLSSSQDEELLMPPDGLTDTDFQSYEDSLIENEIHQ</sequence>
<feature type="transmembrane region" description="Helical" evidence="9">
    <location>
        <begin position="743"/>
        <end position="765"/>
    </location>
</feature>
<feature type="transmembrane region" description="Helical" evidence="9">
    <location>
        <begin position="557"/>
        <end position="577"/>
    </location>
</feature>
<dbReference type="GO" id="GO:0016020">
    <property type="term" value="C:membrane"/>
    <property type="evidence" value="ECO:0007669"/>
    <property type="project" value="UniProtKB-SubCell"/>
</dbReference>
<dbReference type="Pfam" id="PF13967">
    <property type="entry name" value="RSN1_TM"/>
    <property type="match status" value="1"/>
</dbReference>
<keyword evidence="5 9" id="KW-1133">Transmembrane helix</keyword>
<feature type="transmembrane region" description="Helical" evidence="9">
    <location>
        <begin position="440"/>
        <end position="463"/>
    </location>
</feature>
<evidence type="ECO:0000256" key="5">
    <source>
        <dbReference type="ARBA" id="ARBA00022989"/>
    </source>
</evidence>
<dbReference type="Ensembl" id="ENSCAFT00030017642.1">
    <property type="protein sequence ID" value="ENSCAFP00030015407.1"/>
    <property type="gene ID" value="ENSCAFG00030009243.1"/>
</dbReference>
<comment type="similarity">
    <text evidence="2">Belongs to the CSC1 (TC 1.A.17) family.</text>
</comment>
<keyword evidence="3" id="KW-0813">Transport</keyword>
<organism evidence="13 14">
    <name type="scientific">Canis lupus familiaris</name>
    <name type="common">Dog</name>
    <name type="synonym">Canis familiaris</name>
    <dbReference type="NCBI Taxonomy" id="9615"/>
    <lineage>
        <taxon>Eukaryota</taxon>
        <taxon>Metazoa</taxon>
        <taxon>Chordata</taxon>
        <taxon>Craniata</taxon>
        <taxon>Vertebrata</taxon>
        <taxon>Euteleostomi</taxon>
        <taxon>Mammalia</taxon>
        <taxon>Eutheria</taxon>
        <taxon>Laurasiatheria</taxon>
        <taxon>Carnivora</taxon>
        <taxon>Caniformia</taxon>
        <taxon>Canidae</taxon>
        <taxon>Canis</taxon>
    </lineage>
</organism>
<comment type="subcellular location">
    <subcellularLocation>
        <location evidence="1">Membrane</location>
        <topology evidence="1">Multi-pass membrane protein</topology>
    </subcellularLocation>
</comment>
<feature type="domain" description="CSC1/OSCA1-like cytosolic" evidence="12">
    <location>
        <begin position="255"/>
        <end position="388"/>
    </location>
</feature>
<dbReference type="GO" id="GO:0005227">
    <property type="term" value="F:calcium-activated cation channel activity"/>
    <property type="evidence" value="ECO:0007669"/>
    <property type="project" value="InterPro"/>
</dbReference>
<feature type="domain" description="CSC1/OSCA1-like 7TM region" evidence="10">
    <location>
        <begin position="399"/>
        <end position="503"/>
    </location>
</feature>
<feature type="transmembrane region" description="Helical" evidence="9">
    <location>
        <begin position="484"/>
        <end position="505"/>
    </location>
</feature>
<evidence type="ECO:0000313" key="14">
    <source>
        <dbReference type="Proteomes" id="UP000694429"/>
    </source>
</evidence>
<comment type="catalytic activity">
    <reaction evidence="7">
        <text>Ca(2+)(in) = Ca(2+)(out)</text>
        <dbReference type="Rhea" id="RHEA:29671"/>
        <dbReference type="ChEBI" id="CHEBI:29108"/>
    </reaction>
</comment>
<feature type="domain" description="CSC1/OSCA1-like 7TM region" evidence="10">
    <location>
        <begin position="583"/>
        <end position="737"/>
    </location>
</feature>
<evidence type="ECO:0000256" key="1">
    <source>
        <dbReference type="ARBA" id="ARBA00004141"/>
    </source>
</evidence>
<reference evidence="13" key="2">
    <citation type="submission" date="2025-08" db="UniProtKB">
        <authorList>
            <consortium name="Ensembl"/>
        </authorList>
    </citation>
    <scope>IDENTIFICATION</scope>
</reference>
<reference evidence="13" key="1">
    <citation type="submission" date="2019-03" db="EMBL/GenBank/DDBJ databases">
        <authorList>
            <person name="Warren W.C."/>
            <person name="Johnson G.S."/>
        </authorList>
    </citation>
    <scope>NUCLEOTIDE SEQUENCE [LARGE SCALE GENOMIC DNA]</scope>
    <source>
        <strain evidence="13">Basenji</strain>
    </source>
</reference>
<keyword evidence="4 9" id="KW-0812">Transmembrane</keyword>
<dbReference type="PANTHER" id="PTHR13018">
    <property type="entry name" value="PROBABLE MEMBRANE PROTEIN DUF221-RELATED"/>
    <property type="match status" value="1"/>
</dbReference>
<dbReference type="OrthoDB" id="1689567at2759"/>
<evidence type="ECO:0000313" key="13">
    <source>
        <dbReference type="Ensembl" id="ENSCAFP00030015407.1"/>
    </source>
</evidence>
<dbReference type="InterPro" id="IPR045122">
    <property type="entry name" value="Csc1-like"/>
</dbReference>
<feature type="transmembrane region" description="Helical" evidence="9">
    <location>
        <begin position="657"/>
        <end position="686"/>
    </location>
</feature>
<name>A0A8C0RGI7_CANLF</name>
<proteinExistence type="inferred from homology"/>
<dbReference type="InterPro" id="IPR003864">
    <property type="entry name" value="CSC1/OSCA1-like_7TM"/>
</dbReference>
<evidence type="ECO:0000259" key="11">
    <source>
        <dbReference type="Pfam" id="PF13967"/>
    </source>
</evidence>
<dbReference type="InterPro" id="IPR032880">
    <property type="entry name" value="CSC1/OSCA1-like_N"/>
</dbReference>
<feature type="transmembrane region" description="Helical" evidence="9">
    <location>
        <begin position="396"/>
        <end position="420"/>
    </location>
</feature>
<feature type="transmembrane region" description="Helical" evidence="9">
    <location>
        <begin position="712"/>
        <end position="731"/>
    </location>
</feature>
<evidence type="ECO:0000256" key="9">
    <source>
        <dbReference type="SAM" id="Phobius"/>
    </source>
</evidence>
<dbReference type="PANTHER" id="PTHR13018:SF38">
    <property type="entry name" value="CSC1-LIKE PROTEIN 2"/>
    <property type="match status" value="1"/>
</dbReference>
<feature type="transmembrane region" description="Helical" evidence="9">
    <location>
        <begin position="151"/>
        <end position="171"/>
    </location>
</feature>
<dbReference type="Proteomes" id="UP000694429">
    <property type="component" value="Chromosome 12"/>
</dbReference>
<keyword evidence="6 9" id="KW-0472">Membrane</keyword>
<protein>
    <submittedName>
        <fullName evidence="13">Transmembrane protein 63B</fullName>
    </submittedName>
</protein>
<evidence type="ECO:0000256" key="7">
    <source>
        <dbReference type="ARBA" id="ARBA00036634"/>
    </source>
</evidence>
<dbReference type="Pfam" id="PF14703">
    <property type="entry name" value="PHM7_cyt"/>
    <property type="match status" value="1"/>
</dbReference>
<feature type="transmembrane region" description="Helical" evidence="9">
    <location>
        <begin position="589"/>
        <end position="611"/>
    </location>
</feature>
<dbReference type="AlphaFoldDB" id="A0A8C0RGI7"/>
<evidence type="ECO:0000256" key="6">
    <source>
        <dbReference type="ARBA" id="ARBA00023136"/>
    </source>
</evidence>
<feature type="region of interest" description="Disordered" evidence="8">
    <location>
        <begin position="812"/>
        <end position="864"/>
    </location>
</feature>
<dbReference type="Pfam" id="PF02714">
    <property type="entry name" value="RSN1_7TM"/>
    <property type="match status" value="2"/>
</dbReference>
<evidence type="ECO:0000256" key="2">
    <source>
        <dbReference type="ARBA" id="ARBA00007779"/>
    </source>
</evidence>
<feature type="domain" description="CSC1/OSCA1-like N-terminal transmembrane" evidence="11">
    <location>
        <begin position="118"/>
        <end position="217"/>
    </location>
</feature>
<evidence type="ECO:0000256" key="8">
    <source>
        <dbReference type="SAM" id="MobiDB-lite"/>
    </source>
</evidence>
<evidence type="ECO:0000256" key="3">
    <source>
        <dbReference type="ARBA" id="ARBA00022448"/>
    </source>
</evidence>
<evidence type="ECO:0000259" key="10">
    <source>
        <dbReference type="Pfam" id="PF02714"/>
    </source>
</evidence>
<feature type="transmembrane region" description="Helical" evidence="9">
    <location>
        <begin position="197"/>
        <end position="216"/>
    </location>
</feature>